<dbReference type="PANTHER" id="PTHR47371">
    <property type="entry name" value="LIPOTEICHOIC ACID SYNTHASE"/>
    <property type="match status" value="1"/>
</dbReference>
<dbReference type="InterPro" id="IPR050448">
    <property type="entry name" value="OpgB/LTA_synthase_biosynth"/>
</dbReference>
<comment type="subcellular location">
    <subcellularLocation>
        <location evidence="1">Cell membrane</location>
        <topology evidence="1">Multi-pass membrane protein</topology>
    </subcellularLocation>
</comment>
<feature type="transmembrane region" description="Helical" evidence="6">
    <location>
        <begin position="55"/>
        <end position="77"/>
    </location>
</feature>
<reference evidence="8" key="1">
    <citation type="submission" date="2016-10" db="EMBL/GenBank/DDBJ databases">
        <title>Sequence of Gallionella enrichment culture.</title>
        <authorList>
            <person name="Poehlein A."/>
            <person name="Muehling M."/>
            <person name="Daniel R."/>
        </authorList>
    </citation>
    <scope>NUCLEOTIDE SEQUENCE</scope>
</reference>
<keyword evidence="2" id="KW-1003">Cell membrane</keyword>
<comment type="caution">
    <text evidence="8">The sequence shown here is derived from an EMBL/GenBank/DDBJ whole genome shotgun (WGS) entry which is preliminary data.</text>
</comment>
<evidence type="ECO:0000313" key="8">
    <source>
        <dbReference type="EMBL" id="OIQ99127.1"/>
    </source>
</evidence>
<feature type="transmembrane region" description="Helical" evidence="6">
    <location>
        <begin position="180"/>
        <end position="197"/>
    </location>
</feature>
<dbReference type="SUPFAM" id="SSF53649">
    <property type="entry name" value="Alkaline phosphatase-like"/>
    <property type="match status" value="1"/>
</dbReference>
<evidence type="ECO:0000256" key="5">
    <source>
        <dbReference type="ARBA" id="ARBA00023136"/>
    </source>
</evidence>
<evidence type="ECO:0000256" key="3">
    <source>
        <dbReference type="ARBA" id="ARBA00022692"/>
    </source>
</evidence>
<dbReference type="PANTHER" id="PTHR47371:SF3">
    <property type="entry name" value="PHOSPHOGLYCEROL TRANSFERASE I"/>
    <property type="match status" value="1"/>
</dbReference>
<proteinExistence type="predicted"/>
<dbReference type="Pfam" id="PF00884">
    <property type="entry name" value="Sulfatase"/>
    <property type="match status" value="1"/>
</dbReference>
<dbReference type="InterPro" id="IPR017850">
    <property type="entry name" value="Alkaline_phosphatase_core_sf"/>
</dbReference>
<feature type="transmembrane region" description="Helical" evidence="6">
    <location>
        <begin position="141"/>
        <end position="159"/>
    </location>
</feature>
<accession>A0A1J5S4T3</accession>
<evidence type="ECO:0000256" key="6">
    <source>
        <dbReference type="SAM" id="Phobius"/>
    </source>
</evidence>
<keyword evidence="4 6" id="KW-1133">Transmembrane helix</keyword>
<dbReference type="AlphaFoldDB" id="A0A1J5S4T3"/>
<dbReference type="Gene3D" id="3.30.1120.80">
    <property type="match status" value="1"/>
</dbReference>
<keyword evidence="3 6" id="KW-0812">Transmembrane</keyword>
<keyword evidence="5 6" id="KW-0472">Membrane</keyword>
<sequence>MTQQAQNNIRKVPFIMFIAAIALAIWLLLRITLWLDVGVFQMSFAQAIESMGVGLWFDLNTLCFLLVPFLLGAFLLPNKSRSKPWVSKLRWLLAFLVTFGLLFGAVSEFIFWQEFTTRFNFIAVDYLIYTSEVIGNIRESYPVPLILLGIALVAVAILFSLRKFVRFDTAHRPPKQKLRLLLAAVALPALSLQLANVDEMEFSKNSYANELAGNGIFSFSAAARRNELDYDKFYKTIPQALALSTLASVGADRKPLSETLDVAPNNAGMGTFKGHPKNVVHISVESLSAEYLGIYGNKQNLTPYLDKLATESLVFDKFFATGTRTVRGLDALSIAIPPIPGQAVVHRPNGDHLAGIGEILREQNYETLFIYGGYGVFDNMNSYYRSNDYKVIDRTDFDDKSIQSENVWGVDDESLFNNSIKVFDELTNGSAKMQKPFFAQIMTTSNHRPYTFPAGKIDLPQGSREAAVKYTDYAIGKFIEDSKSKPWFKDTVFVIVADHCASVAGKTKLPVAKYHIPLFMYAPSLLPAGHYSRVASQIDIVPTLLDVLGKKGAESFYGQSLFSATTSKLPERAFISNYQSLGYYKNDTLVVLSPKQKVEAYKIDPVSFDATPTAIDDSLVNEAVAYYQTADRAYKSGELKFHVK</sequence>
<dbReference type="GO" id="GO:0005886">
    <property type="term" value="C:plasma membrane"/>
    <property type="evidence" value="ECO:0007669"/>
    <property type="project" value="UniProtKB-SubCell"/>
</dbReference>
<feature type="transmembrane region" description="Helical" evidence="6">
    <location>
        <begin position="12"/>
        <end position="35"/>
    </location>
</feature>
<dbReference type="InterPro" id="IPR012160">
    <property type="entry name" value="LtaS-like"/>
</dbReference>
<protein>
    <submittedName>
        <fullName evidence="8">Lipoteichoic acid synthase 2</fullName>
    </submittedName>
</protein>
<evidence type="ECO:0000259" key="7">
    <source>
        <dbReference type="Pfam" id="PF00884"/>
    </source>
</evidence>
<name>A0A1J5S4T3_9ZZZZ</name>
<evidence type="ECO:0000256" key="1">
    <source>
        <dbReference type="ARBA" id="ARBA00004651"/>
    </source>
</evidence>
<dbReference type="InterPro" id="IPR000917">
    <property type="entry name" value="Sulfatase_N"/>
</dbReference>
<dbReference type="Gene3D" id="3.40.720.10">
    <property type="entry name" value="Alkaline Phosphatase, subunit A"/>
    <property type="match status" value="1"/>
</dbReference>
<dbReference type="EMBL" id="MLJW01000110">
    <property type="protein sequence ID" value="OIQ99127.1"/>
    <property type="molecule type" value="Genomic_DNA"/>
</dbReference>
<gene>
    <name evidence="8" type="primary">ltaS2</name>
    <name evidence="8" type="ORF">GALL_188640</name>
</gene>
<feature type="transmembrane region" description="Helical" evidence="6">
    <location>
        <begin position="89"/>
        <end position="112"/>
    </location>
</feature>
<organism evidence="8">
    <name type="scientific">mine drainage metagenome</name>
    <dbReference type="NCBI Taxonomy" id="410659"/>
    <lineage>
        <taxon>unclassified sequences</taxon>
        <taxon>metagenomes</taxon>
        <taxon>ecological metagenomes</taxon>
    </lineage>
</organism>
<dbReference type="CDD" id="cd16015">
    <property type="entry name" value="LTA_synthase"/>
    <property type="match status" value="1"/>
</dbReference>
<dbReference type="PIRSF" id="PIRSF005091">
    <property type="entry name" value="Mmb_sulf_HI1246"/>
    <property type="match status" value="1"/>
</dbReference>
<evidence type="ECO:0000256" key="2">
    <source>
        <dbReference type="ARBA" id="ARBA00022475"/>
    </source>
</evidence>
<feature type="domain" description="Sulfatase N-terminal" evidence="7">
    <location>
        <begin position="277"/>
        <end position="549"/>
    </location>
</feature>
<evidence type="ECO:0000256" key="4">
    <source>
        <dbReference type="ARBA" id="ARBA00022989"/>
    </source>
</evidence>